<reference evidence="2 3" key="1">
    <citation type="submission" date="2019-08" db="EMBL/GenBank/DDBJ databases">
        <authorList>
            <person name="Alioto T."/>
            <person name="Alioto T."/>
            <person name="Gomez Garrido J."/>
        </authorList>
    </citation>
    <scope>NUCLEOTIDE SEQUENCE [LARGE SCALE GENOMIC DNA]</scope>
</reference>
<sequence length="75" mass="9021">MVEVGSRGSQRGYKLHHPISIVFLFVWFLLEKKSSRLFFQCLLNQDLKSIQKKLHFRHQRTTAVCHVLVIYLMYR</sequence>
<evidence type="ECO:0000313" key="2">
    <source>
        <dbReference type="EMBL" id="VVC32418.1"/>
    </source>
</evidence>
<dbReference type="EMBL" id="CABPRJ010000955">
    <property type="protein sequence ID" value="VVC32418.1"/>
    <property type="molecule type" value="Genomic_DNA"/>
</dbReference>
<proteinExistence type="predicted"/>
<keyword evidence="1" id="KW-0812">Transmembrane</keyword>
<feature type="transmembrane region" description="Helical" evidence="1">
    <location>
        <begin position="12"/>
        <end position="30"/>
    </location>
</feature>
<organism evidence="2 3">
    <name type="scientific">Cinara cedri</name>
    <dbReference type="NCBI Taxonomy" id="506608"/>
    <lineage>
        <taxon>Eukaryota</taxon>
        <taxon>Metazoa</taxon>
        <taxon>Ecdysozoa</taxon>
        <taxon>Arthropoda</taxon>
        <taxon>Hexapoda</taxon>
        <taxon>Insecta</taxon>
        <taxon>Pterygota</taxon>
        <taxon>Neoptera</taxon>
        <taxon>Paraneoptera</taxon>
        <taxon>Hemiptera</taxon>
        <taxon>Sternorrhyncha</taxon>
        <taxon>Aphidomorpha</taxon>
        <taxon>Aphidoidea</taxon>
        <taxon>Aphididae</taxon>
        <taxon>Lachninae</taxon>
        <taxon>Cinara</taxon>
    </lineage>
</organism>
<keyword evidence="1" id="KW-1133">Transmembrane helix</keyword>
<dbReference type="Proteomes" id="UP000325440">
    <property type="component" value="Unassembled WGS sequence"/>
</dbReference>
<protein>
    <submittedName>
        <fullName evidence="2">Uncharacterized protein</fullName>
    </submittedName>
</protein>
<keyword evidence="1" id="KW-0472">Membrane</keyword>
<dbReference type="AlphaFoldDB" id="A0A5E4MJL0"/>
<evidence type="ECO:0000313" key="3">
    <source>
        <dbReference type="Proteomes" id="UP000325440"/>
    </source>
</evidence>
<keyword evidence="3" id="KW-1185">Reference proteome</keyword>
<evidence type="ECO:0000256" key="1">
    <source>
        <dbReference type="SAM" id="Phobius"/>
    </source>
</evidence>
<accession>A0A5E4MJL0</accession>
<name>A0A5E4MJL0_9HEMI</name>
<gene>
    <name evidence="2" type="ORF">CINCED_3A013102</name>
</gene>